<comment type="caution">
    <text evidence="2">The sequence shown here is derived from an EMBL/GenBank/DDBJ whole genome shotgun (WGS) entry which is preliminary data.</text>
</comment>
<protein>
    <submittedName>
        <fullName evidence="2">DUF1822 family protein</fullName>
    </submittedName>
</protein>
<sequence>MNWMTEQLTFSIPLSFEAHSIAQKLSQVVTNKKKAKQVYLNTLAIYTVNFYLNCMGFTTSWENSDSYNPLIYKLLDIADLQVAQIGTIECRPVAPDATFCSIPPEVQEDRIAYVLVQLNHSLKLATILGFIPTVSNSDLAPRGRASILRSQVQPGNEDLGDSTSRSGRTESKRVSINQLQTLEDFLEYLSQKHQSEITNLRQWFNGIIETGWLTVNQLLNLQQIDLAFSFRNAVNITRGQQIDLGVQLEKRSVALLITLPPKADETEVDILVQVHPMGKEICLPPGVKLIVIDEFGTEVLDTESREADNFIQLQFSAESGESFSIAVSLGEASVRQNFVI</sequence>
<name>A0ABV4XXY3_9CYAN</name>
<evidence type="ECO:0000313" key="2">
    <source>
        <dbReference type="EMBL" id="MFB2896605.1"/>
    </source>
</evidence>
<dbReference type="Pfam" id="PF08852">
    <property type="entry name" value="DUF1822"/>
    <property type="match status" value="1"/>
</dbReference>
<reference evidence="2 3" key="1">
    <citation type="submission" date="2024-09" db="EMBL/GenBank/DDBJ databases">
        <title>Floridaenema gen nov. (Aerosakkonemataceae, Aerosakkonematales ord. nov., Cyanobacteria) from benthic tropical and subtropical fresh waters, with the description of four new species.</title>
        <authorList>
            <person name="Moretto J.A."/>
            <person name="Berthold D.E."/>
            <person name="Lefler F.W."/>
            <person name="Huang I.-S."/>
            <person name="Laughinghouse H. IV."/>
        </authorList>
    </citation>
    <scope>NUCLEOTIDE SEQUENCE [LARGE SCALE GENOMIC DNA]</scope>
    <source>
        <strain evidence="2 3">BLCC-F50</strain>
    </source>
</reference>
<dbReference type="RefSeq" id="WP_413266231.1">
    <property type="nucleotide sequence ID" value="NZ_JBHFNR010000206.1"/>
</dbReference>
<evidence type="ECO:0000256" key="1">
    <source>
        <dbReference type="SAM" id="MobiDB-lite"/>
    </source>
</evidence>
<gene>
    <name evidence="2" type="ORF">ACE1CI_27135</name>
</gene>
<dbReference type="Proteomes" id="UP001576784">
    <property type="component" value="Unassembled WGS sequence"/>
</dbReference>
<feature type="region of interest" description="Disordered" evidence="1">
    <location>
        <begin position="150"/>
        <end position="173"/>
    </location>
</feature>
<keyword evidence="3" id="KW-1185">Reference proteome</keyword>
<dbReference type="InterPro" id="IPR014951">
    <property type="entry name" value="DUF1822"/>
</dbReference>
<evidence type="ECO:0000313" key="3">
    <source>
        <dbReference type="Proteomes" id="UP001576784"/>
    </source>
</evidence>
<proteinExistence type="predicted"/>
<dbReference type="EMBL" id="JBHFNR010000206">
    <property type="protein sequence ID" value="MFB2896605.1"/>
    <property type="molecule type" value="Genomic_DNA"/>
</dbReference>
<organism evidence="2 3">
    <name type="scientific">Floridaenema flaviceps BLCC-F50</name>
    <dbReference type="NCBI Taxonomy" id="3153642"/>
    <lineage>
        <taxon>Bacteria</taxon>
        <taxon>Bacillati</taxon>
        <taxon>Cyanobacteriota</taxon>
        <taxon>Cyanophyceae</taxon>
        <taxon>Oscillatoriophycideae</taxon>
        <taxon>Aerosakkonematales</taxon>
        <taxon>Aerosakkonemataceae</taxon>
        <taxon>Floridanema</taxon>
        <taxon>Floridanema flaviceps</taxon>
    </lineage>
</organism>
<accession>A0ABV4XXY3</accession>